<organism evidence="18 19">
    <name type="scientific">Sellimonas intestinalis</name>
    <dbReference type="NCBI Taxonomy" id="1653434"/>
    <lineage>
        <taxon>Bacteria</taxon>
        <taxon>Bacillati</taxon>
        <taxon>Bacillota</taxon>
        <taxon>Clostridia</taxon>
        <taxon>Lachnospirales</taxon>
        <taxon>Lachnospiraceae</taxon>
        <taxon>Sellimonas</taxon>
    </lineage>
</organism>
<keyword evidence="9 18" id="KW-0418">Kinase</keyword>
<keyword evidence="11 15" id="KW-1133">Transmembrane helix</keyword>
<dbReference type="EC" id="2.7.13.3" evidence="3"/>
<evidence type="ECO:0000256" key="3">
    <source>
        <dbReference type="ARBA" id="ARBA00012438"/>
    </source>
</evidence>
<evidence type="ECO:0000256" key="9">
    <source>
        <dbReference type="ARBA" id="ARBA00022777"/>
    </source>
</evidence>
<evidence type="ECO:0000256" key="1">
    <source>
        <dbReference type="ARBA" id="ARBA00000085"/>
    </source>
</evidence>
<evidence type="ECO:0000313" key="18">
    <source>
        <dbReference type="EMBL" id="RGE85458.1"/>
    </source>
</evidence>
<dbReference type="InterPro" id="IPR005467">
    <property type="entry name" value="His_kinase_dom"/>
</dbReference>
<dbReference type="SMART" id="SM00387">
    <property type="entry name" value="HATPase_c"/>
    <property type="match status" value="1"/>
</dbReference>
<dbReference type="CDD" id="cd00082">
    <property type="entry name" value="HisKA"/>
    <property type="match status" value="1"/>
</dbReference>
<dbReference type="EMBL" id="QVLX01000008">
    <property type="protein sequence ID" value="RGE85458.1"/>
    <property type="molecule type" value="Genomic_DNA"/>
</dbReference>
<evidence type="ECO:0000256" key="4">
    <source>
        <dbReference type="ARBA" id="ARBA00022475"/>
    </source>
</evidence>
<dbReference type="InterPro" id="IPR050398">
    <property type="entry name" value="HssS/ArlS-like"/>
</dbReference>
<comment type="caution">
    <text evidence="18">The sequence shown here is derived from an EMBL/GenBank/DDBJ whole genome shotgun (WGS) entry which is preliminary data.</text>
</comment>
<dbReference type="SUPFAM" id="SSF55874">
    <property type="entry name" value="ATPase domain of HSP90 chaperone/DNA topoisomerase II/histidine kinase"/>
    <property type="match status" value="1"/>
</dbReference>
<evidence type="ECO:0000256" key="10">
    <source>
        <dbReference type="ARBA" id="ARBA00022840"/>
    </source>
</evidence>
<comment type="catalytic activity">
    <reaction evidence="1">
        <text>ATP + protein L-histidine = ADP + protein N-phospho-L-histidine.</text>
        <dbReference type="EC" id="2.7.13.3"/>
    </reaction>
</comment>
<feature type="transmembrane region" description="Helical" evidence="15">
    <location>
        <begin position="486"/>
        <end position="508"/>
    </location>
</feature>
<evidence type="ECO:0000256" key="14">
    <source>
        <dbReference type="SAM" id="MobiDB-lite"/>
    </source>
</evidence>
<keyword evidence="5" id="KW-0597">Phosphoprotein</keyword>
<dbReference type="GO" id="GO:0005524">
    <property type="term" value="F:ATP binding"/>
    <property type="evidence" value="ECO:0007669"/>
    <property type="project" value="UniProtKB-KW"/>
</dbReference>
<feature type="compositionally biased region" description="Polar residues" evidence="14">
    <location>
        <begin position="904"/>
        <end position="917"/>
    </location>
</feature>
<dbReference type="GO" id="GO:0005886">
    <property type="term" value="C:plasma membrane"/>
    <property type="evidence" value="ECO:0007669"/>
    <property type="project" value="UniProtKB-SubCell"/>
</dbReference>
<sequence>MNKWFYSATCKGLLILLAHICIVVSVVSFVWVGSSAGLRYLVPFEKVPGEYEATAQFENRMKELSMDVLDQLDVKAKYETNGSYNPDKLIDVVRYANGDLDQDGKNHSGIAYRLKDLERWSRTYENAYESEESWEQFLHDYVTTVIVCLKQDGSYYYYYGDDFRNKMASGELGFAANGEFVSKEEKLNSILEDDNSTAGYGEVLDQEGQKLYTDCWNLGLGPEVLKESYPLDGAANLVELANTNERWNGKLADAYHALSGTLSVISSDLKDYKEAPGGWEEGNTNYSYLYVDYDDGQIYSNRQEFQDIKEIDHYQEKIKKAGAYVIVTPKLAGFKSSFNNPAQSAQEWKNSIVESHKIIGRDTNYVFMASVDTTYSVPDAFESDREYYQEVVPYITIACELAWGTLILFFILLVCLTVSSGHSLRSERNEIVLSGFDRWKTEIAAIFVILLWGASMYLLSEWGSGYATAYDYYYYSDIWQEGGLPIYNMVMAGAITFISCLFFFWFYLSMVRRIKAHTLWKNSMAKSVADIVARGWQQKKTTSKVVIAYILFLLIEFVTWGSTPLMVIGILVNIGVGIFLVRYALSRQKIKKGLVEIAKGNVNYKIPLDDLRGETLEIAQTINRLGEGLNRALEKSVRDERLKTDLITNVSHDIKTPLTSIINYVDILKRENFQDPKIQNYLNILEMKAQRLKTLTEDVVEASKVSSGNVKLEFMTLNLVELIYQVEGEYEEKFEARNIKVILNMPDEPVTVRVDGRRMWRVFANIFNNAAKYAMEGSRVYADLMLQPGTAKFILKNVSDQQLNISADELTERFIRGDVSRSTEGSGLGLSIAKNLTELQGGTFELYLDGDLFKVLITFPRVRRLTKEKEIKKERTERVPQAGGTEVTGEPQKNTKTEGMPEAPSQTMNQTSESGIK</sequence>
<dbReference type="Proteomes" id="UP000261080">
    <property type="component" value="Unassembled WGS sequence"/>
</dbReference>
<evidence type="ECO:0000256" key="2">
    <source>
        <dbReference type="ARBA" id="ARBA00004651"/>
    </source>
</evidence>
<evidence type="ECO:0000256" key="6">
    <source>
        <dbReference type="ARBA" id="ARBA00022679"/>
    </source>
</evidence>
<keyword evidence="10" id="KW-0067">ATP-binding</keyword>
<name>A0A3E3K009_9FIRM</name>
<dbReference type="InterPro" id="IPR036097">
    <property type="entry name" value="HisK_dim/P_sf"/>
</dbReference>
<dbReference type="PANTHER" id="PTHR45528">
    <property type="entry name" value="SENSOR HISTIDINE KINASE CPXA"/>
    <property type="match status" value="1"/>
</dbReference>
<evidence type="ECO:0000313" key="19">
    <source>
        <dbReference type="Proteomes" id="UP000261080"/>
    </source>
</evidence>
<evidence type="ECO:0000256" key="11">
    <source>
        <dbReference type="ARBA" id="ARBA00022989"/>
    </source>
</evidence>
<evidence type="ECO:0000256" key="15">
    <source>
        <dbReference type="SAM" id="Phobius"/>
    </source>
</evidence>
<reference evidence="18 19" key="1">
    <citation type="submission" date="2018-08" db="EMBL/GenBank/DDBJ databases">
        <title>A genome reference for cultivated species of the human gut microbiota.</title>
        <authorList>
            <person name="Zou Y."/>
            <person name="Xue W."/>
            <person name="Luo G."/>
        </authorList>
    </citation>
    <scope>NUCLEOTIDE SEQUENCE [LARGE SCALE GENOMIC DNA]</scope>
    <source>
        <strain evidence="18 19">AF37-2AT</strain>
    </source>
</reference>
<dbReference type="SUPFAM" id="SSF47384">
    <property type="entry name" value="Homodimeric domain of signal transducing histidine kinase"/>
    <property type="match status" value="1"/>
</dbReference>
<feature type="transmembrane region" description="Helical" evidence="15">
    <location>
        <begin position="541"/>
        <end position="560"/>
    </location>
</feature>
<evidence type="ECO:0000256" key="12">
    <source>
        <dbReference type="ARBA" id="ARBA00023012"/>
    </source>
</evidence>
<protein>
    <recommendedName>
        <fullName evidence="3">histidine kinase</fullName>
        <ecNumber evidence="3">2.7.13.3</ecNumber>
    </recommendedName>
</protein>
<dbReference type="AlphaFoldDB" id="A0A3E3K009"/>
<dbReference type="Pfam" id="PF00512">
    <property type="entry name" value="HisKA"/>
    <property type="match status" value="1"/>
</dbReference>
<feature type="transmembrane region" description="Helical" evidence="15">
    <location>
        <begin position="443"/>
        <end position="460"/>
    </location>
</feature>
<gene>
    <name evidence="18" type="ORF">DW016_13160</name>
</gene>
<feature type="transmembrane region" description="Helical" evidence="15">
    <location>
        <begin position="566"/>
        <end position="585"/>
    </location>
</feature>
<evidence type="ECO:0000256" key="7">
    <source>
        <dbReference type="ARBA" id="ARBA00022692"/>
    </source>
</evidence>
<evidence type="ECO:0000256" key="8">
    <source>
        <dbReference type="ARBA" id="ARBA00022741"/>
    </source>
</evidence>
<dbReference type="PANTHER" id="PTHR45528:SF1">
    <property type="entry name" value="SENSOR HISTIDINE KINASE CPXA"/>
    <property type="match status" value="1"/>
</dbReference>
<dbReference type="GO" id="GO:0000155">
    <property type="term" value="F:phosphorelay sensor kinase activity"/>
    <property type="evidence" value="ECO:0007669"/>
    <property type="project" value="InterPro"/>
</dbReference>
<evidence type="ECO:0000259" key="17">
    <source>
        <dbReference type="PROSITE" id="PS50885"/>
    </source>
</evidence>
<evidence type="ECO:0000259" key="16">
    <source>
        <dbReference type="PROSITE" id="PS50109"/>
    </source>
</evidence>
<keyword evidence="8" id="KW-0547">Nucleotide-binding</keyword>
<evidence type="ECO:0000256" key="13">
    <source>
        <dbReference type="ARBA" id="ARBA00023136"/>
    </source>
</evidence>
<feature type="region of interest" description="Disordered" evidence="14">
    <location>
        <begin position="870"/>
        <end position="917"/>
    </location>
</feature>
<keyword evidence="19" id="KW-1185">Reference proteome</keyword>
<feature type="domain" description="Histidine kinase" evidence="16">
    <location>
        <begin position="649"/>
        <end position="863"/>
    </location>
</feature>
<dbReference type="SMART" id="SM00388">
    <property type="entry name" value="HisKA"/>
    <property type="match status" value="1"/>
</dbReference>
<keyword evidence="6" id="KW-0808">Transferase</keyword>
<dbReference type="Pfam" id="PF02518">
    <property type="entry name" value="HATPase_c"/>
    <property type="match status" value="1"/>
</dbReference>
<dbReference type="InterPro" id="IPR003661">
    <property type="entry name" value="HisK_dim/P_dom"/>
</dbReference>
<feature type="transmembrane region" description="Helical" evidence="15">
    <location>
        <begin position="12"/>
        <end position="32"/>
    </location>
</feature>
<dbReference type="Gene3D" id="3.30.565.10">
    <property type="entry name" value="Histidine kinase-like ATPase, C-terminal domain"/>
    <property type="match status" value="1"/>
</dbReference>
<dbReference type="InterPro" id="IPR036890">
    <property type="entry name" value="HATPase_C_sf"/>
</dbReference>
<feature type="domain" description="HAMP" evidence="17">
    <location>
        <begin position="588"/>
        <end position="634"/>
    </location>
</feature>
<comment type="subcellular location">
    <subcellularLocation>
        <location evidence="2">Cell membrane</location>
        <topology evidence="2">Multi-pass membrane protein</topology>
    </subcellularLocation>
</comment>
<keyword evidence="4" id="KW-1003">Cell membrane</keyword>
<keyword evidence="12" id="KW-0902">Two-component regulatory system</keyword>
<proteinExistence type="predicted"/>
<dbReference type="InterPro" id="IPR003660">
    <property type="entry name" value="HAMP_dom"/>
</dbReference>
<dbReference type="InterPro" id="IPR003594">
    <property type="entry name" value="HATPase_dom"/>
</dbReference>
<feature type="transmembrane region" description="Helical" evidence="15">
    <location>
        <begin position="401"/>
        <end position="422"/>
    </location>
</feature>
<keyword evidence="13 15" id="KW-0472">Membrane</keyword>
<dbReference type="PROSITE" id="PS50109">
    <property type="entry name" value="HIS_KIN"/>
    <property type="match status" value="1"/>
</dbReference>
<dbReference type="GeneID" id="97194454"/>
<keyword evidence="7 15" id="KW-0812">Transmembrane</keyword>
<dbReference type="Gene3D" id="1.10.287.130">
    <property type="match status" value="1"/>
</dbReference>
<dbReference type="OrthoDB" id="9792991at2"/>
<dbReference type="PROSITE" id="PS50885">
    <property type="entry name" value="HAMP"/>
    <property type="match status" value="1"/>
</dbReference>
<accession>A0A3E3K009</accession>
<dbReference type="RefSeq" id="WP_053769640.1">
    <property type="nucleotide sequence ID" value="NZ_CALBAT010000024.1"/>
</dbReference>
<evidence type="ECO:0000256" key="5">
    <source>
        <dbReference type="ARBA" id="ARBA00022553"/>
    </source>
</evidence>